<reference evidence="2" key="1">
    <citation type="submission" date="2021-01" db="EMBL/GenBank/DDBJ databases">
        <authorList>
            <person name="Corre E."/>
            <person name="Pelletier E."/>
            <person name="Niang G."/>
            <person name="Scheremetjew M."/>
            <person name="Finn R."/>
            <person name="Kale V."/>
            <person name="Holt S."/>
            <person name="Cochrane G."/>
            <person name="Meng A."/>
            <person name="Brown T."/>
            <person name="Cohen L."/>
        </authorList>
    </citation>
    <scope>NUCLEOTIDE SEQUENCE</scope>
    <source>
        <strain evidence="2">FSP1.4</strain>
    </source>
</reference>
<organism evidence="2">
    <name type="scientific">Euplotes harpa</name>
    <dbReference type="NCBI Taxonomy" id="151035"/>
    <lineage>
        <taxon>Eukaryota</taxon>
        <taxon>Sar</taxon>
        <taxon>Alveolata</taxon>
        <taxon>Ciliophora</taxon>
        <taxon>Intramacronucleata</taxon>
        <taxon>Spirotrichea</taxon>
        <taxon>Hypotrichia</taxon>
        <taxon>Euplotida</taxon>
        <taxon>Euplotidae</taxon>
        <taxon>Euplotes</taxon>
    </lineage>
</organism>
<feature type="region of interest" description="Disordered" evidence="1">
    <location>
        <begin position="116"/>
        <end position="138"/>
    </location>
</feature>
<proteinExistence type="predicted"/>
<accession>A0A7S3JL34</accession>
<feature type="compositionally biased region" description="Acidic residues" evidence="1">
    <location>
        <begin position="118"/>
        <end position="128"/>
    </location>
</feature>
<name>A0A7S3JL34_9SPIT</name>
<evidence type="ECO:0000313" key="2">
    <source>
        <dbReference type="EMBL" id="CAE0358096.1"/>
    </source>
</evidence>
<sequence length="138" mass="16308">MAYVETIDLNEIPLEKIPSWFEGQEEITDEELEQEFWKEIETDPEIENIEQYDSIIAKLRANIRNHTQSFYEESKGLGDSFIFNYNNNGRDYRETMAHGDFGEDDKIYNGSLVLHNGDDDDDFDEEEDINKPFFDESF</sequence>
<dbReference type="AlphaFoldDB" id="A0A7S3JL34"/>
<evidence type="ECO:0000256" key="1">
    <source>
        <dbReference type="SAM" id="MobiDB-lite"/>
    </source>
</evidence>
<gene>
    <name evidence="2" type="ORF">EHAR0213_LOCUS17016</name>
</gene>
<feature type="compositionally biased region" description="Basic and acidic residues" evidence="1">
    <location>
        <begin position="129"/>
        <end position="138"/>
    </location>
</feature>
<dbReference type="EMBL" id="HBII01040616">
    <property type="protein sequence ID" value="CAE0358096.1"/>
    <property type="molecule type" value="Transcribed_RNA"/>
</dbReference>
<protein>
    <submittedName>
        <fullName evidence="2">Uncharacterized protein</fullName>
    </submittedName>
</protein>